<keyword evidence="6" id="KW-1185">Reference proteome</keyword>
<evidence type="ECO:0000256" key="2">
    <source>
        <dbReference type="ARBA" id="ARBA00022603"/>
    </source>
</evidence>
<dbReference type="PANTHER" id="PTHR32183">
    <property type="match status" value="1"/>
</dbReference>
<dbReference type="SUPFAM" id="SSF53335">
    <property type="entry name" value="S-adenosyl-L-methionine-dependent methyltransferases"/>
    <property type="match status" value="1"/>
</dbReference>
<dbReference type="InterPro" id="IPR029063">
    <property type="entry name" value="SAM-dependent_MTases_sf"/>
</dbReference>
<evidence type="ECO:0000313" key="5">
    <source>
        <dbReference type="EMBL" id="CAH0997405.1"/>
    </source>
</evidence>
<organism evidence="5 6">
    <name type="scientific">Emticicia aquatica</name>
    <dbReference type="NCBI Taxonomy" id="1681835"/>
    <lineage>
        <taxon>Bacteria</taxon>
        <taxon>Pseudomonadati</taxon>
        <taxon>Bacteroidota</taxon>
        <taxon>Cytophagia</taxon>
        <taxon>Cytophagales</taxon>
        <taxon>Leadbetterellaceae</taxon>
        <taxon>Emticicia</taxon>
    </lineage>
</organism>
<protein>
    <submittedName>
        <fullName evidence="5">Thiopurine S-methyltransferase</fullName>
        <ecNumber evidence="5">2.1.1.67</ecNumber>
    </submittedName>
</protein>
<keyword evidence="1" id="KW-0597">Phosphoprotein</keyword>
<dbReference type="PANTHER" id="PTHR32183:SF6">
    <property type="entry name" value="CYSTEINE SULFINATE DESULFINASE_CYSTEINE DESULFURASE AND RELATED ENZYMES"/>
    <property type="match status" value="1"/>
</dbReference>
<dbReference type="PROSITE" id="PS51585">
    <property type="entry name" value="SAM_MT_TPMT"/>
    <property type="match status" value="1"/>
</dbReference>
<keyword evidence="4" id="KW-0949">S-adenosyl-L-methionine</keyword>
<sequence length="196" mass="22667">MLNDQYWSERYQSNQTRWDIGQVALALKQYFDQLIDKNIAILIPGCGNAHEAAYLLQQGFTNVTLIDISEILVKTLQEKFTNYIEKGFCRVIHQDFFTHSNRYDLIIEQTFFCAIDPTLRTSYAIKMNELLKPNGKLVGLLFDCDFVGGPPFGGSKEVYEAFFKPYFRFKIFEKCTNSITPRAGNELFINLQSLKN</sequence>
<dbReference type="Pfam" id="PF05724">
    <property type="entry name" value="TPMT"/>
    <property type="match status" value="1"/>
</dbReference>
<dbReference type="CDD" id="cd02440">
    <property type="entry name" value="AdoMet_MTases"/>
    <property type="match status" value="1"/>
</dbReference>
<accession>A0ABN8EWH8</accession>
<keyword evidence="2 5" id="KW-0489">Methyltransferase</keyword>
<reference evidence="5" key="1">
    <citation type="submission" date="2021-12" db="EMBL/GenBank/DDBJ databases">
        <authorList>
            <person name="Rodrigo-Torres L."/>
            <person name="Arahal R. D."/>
            <person name="Lucena T."/>
        </authorList>
    </citation>
    <scope>NUCLEOTIDE SEQUENCE</scope>
    <source>
        <strain evidence="5">CECT 8858</strain>
    </source>
</reference>
<comment type="caution">
    <text evidence="5">The sequence shown here is derived from an EMBL/GenBank/DDBJ whole genome shotgun (WGS) entry which is preliminary data.</text>
</comment>
<evidence type="ECO:0000256" key="3">
    <source>
        <dbReference type="ARBA" id="ARBA00022679"/>
    </source>
</evidence>
<evidence type="ECO:0000256" key="1">
    <source>
        <dbReference type="ARBA" id="ARBA00022553"/>
    </source>
</evidence>
<proteinExistence type="predicted"/>
<keyword evidence="3 5" id="KW-0808">Transferase</keyword>
<name>A0ABN8EWH8_9BACT</name>
<evidence type="ECO:0000256" key="4">
    <source>
        <dbReference type="ARBA" id="ARBA00022691"/>
    </source>
</evidence>
<dbReference type="EC" id="2.1.1.67" evidence="5"/>
<dbReference type="GO" id="GO:0008119">
    <property type="term" value="F:thiopurine S-methyltransferase activity"/>
    <property type="evidence" value="ECO:0007669"/>
    <property type="project" value="UniProtKB-EC"/>
</dbReference>
<dbReference type="GO" id="GO:0032259">
    <property type="term" value="P:methylation"/>
    <property type="evidence" value="ECO:0007669"/>
    <property type="project" value="UniProtKB-KW"/>
</dbReference>
<gene>
    <name evidence="5" type="primary">tpm</name>
    <name evidence="5" type="ORF">EMA8858_03537</name>
</gene>
<dbReference type="Gene3D" id="3.40.50.150">
    <property type="entry name" value="Vaccinia Virus protein VP39"/>
    <property type="match status" value="1"/>
</dbReference>
<evidence type="ECO:0000313" key="6">
    <source>
        <dbReference type="Proteomes" id="UP000837932"/>
    </source>
</evidence>
<dbReference type="Proteomes" id="UP000837932">
    <property type="component" value="Unassembled WGS sequence"/>
</dbReference>
<dbReference type="EMBL" id="CAKLPY010000003">
    <property type="protein sequence ID" value="CAH0997405.1"/>
    <property type="molecule type" value="Genomic_DNA"/>
</dbReference>
<dbReference type="InterPro" id="IPR008854">
    <property type="entry name" value="TPMT"/>
</dbReference>